<comment type="similarity">
    <text evidence="1 2">Belongs to the serpin family.</text>
</comment>
<evidence type="ECO:0000256" key="1">
    <source>
        <dbReference type="ARBA" id="ARBA00009500"/>
    </source>
</evidence>
<dbReference type="GO" id="GO:0004867">
    <property type="term" value="F:serine-type endopeptidase inhibitor activity"/>
    <property type="evidence" value="ECO:0007669"/>
    <property type="project" value="InterPro"/>
</dbReference>
<evidence type="ECO:0000313" key="5">
    <source>
        <dbReference type="Proteomes" id="UP000887540"/>
    </source>
</evidence>
<dbReference type="PROSITE" id="PS00284">
    <property type="entry name" value="SERPIN"/>
    <property type="match status" value="1"/>
</dbReference>
<reference evidence="6" key="1">
    <citation type="submission" date="2022-11" db="UniProtKB">
        <authorList>
            <consortium name="WormBaseParasite"/>
        </authorList>
    </citation>
    <scope>IDENTIFICATION</scope>
</reference>
<dbReference type="InterPro" id="IPR023796">
    <property type="entry name" value="Serpin_dom"/>
</dbReference>
<dbReference type="InterPro" id="IPR042185">
    <property type="entry name" value="Serpin_sf_2"/>
</dbReference>
<dbReference type="CDD" id="cd00172">
    <property type="entry name" value="serpin"/>
    <property type="match status" value="1"/>
</dbReference>
<feature type="domain" description="Serpin" evidence="4">
    <location>
        <begin position="1"/>
        <end position="459"/>
    </location>
</feature>
<dbReference type="Proteomes" id="UP000887540">
    <property type="component" value="Unplaced"/>
</dbReference>
<dbReference type="SMART" id="SM00093">
    <property type="entry name" value="SERPIN"/>
    <property type="match status" value="1"/>
</dbReference>
<feature type="region of interest" description="Disordered" evidence="3">
    <location>
        <begin position="280"/>
        <end position="318"/>
    </location>
</feature>
<feature type="compositionally biased region" description="Polar residues" evidence="3">
    <location>
        <begin position="472"/>
        <end position="489"/>
    </location>
</feature>
<feature type="compositionally biased region" description="Polar residues" evidence="3">
    <location>
        <begin position="283"/>
        <end position="298"/>
    </location>
</feature>
<dbReference type="Pfam" id="PF00079">
    <property type="entry name" value="Serpin"/>
    <property type="match status" value="1"/>
</dbReference>
<dbReference type="PANTHER" id="PTHR11461:SF211">
    <property type="entry name" value="GH10112P-RELATED"/>
    <property type="match status" value="1"/>
</dbReference>
<proteinExistence type="inferred from homology"/>
<dbReference type="InterPro" id="IPR036186">
    <property type="entry name" value="Serpin_sf"/>
</dbReference>
<protein>
    <submittedName>
        <fullName evidence="6">Serpin domain-containing protein</fullName>
    </submittedName>
</protein>
<organism evidence="5 6">
    <name type="scientific">Acrobeloides nanus</name>
    <dbReference type="NCBI Taxonomy" id="290746"/>
    <lineage>
        <taxon>Eukaryota</taxon>
        <taxon>Metazoa</taxon>
        <taxon>Ecdysozoa</taxon>
        <taxon>Nematoda</taxon>
        <taxon>Chromadorea</taxon>
        <taxon>Rhabditida</taxon>
        <taxon>Tylenchina</taxon>
        <taxon>Cephalobomorpha</taxon>
        <taxon>Cephaloboidea</taxon>
        <taxon>Cephalobidae</taxon>
        <taxon>Acrobeloides</taxon>
    </lineage>
</organism>
<dbReference type="GO" id="GO:0005615">
    <property type="term" value="C:extracellular space"/>
    <property type="evidence" value="ECO:0007669"/>
    <property type="project" value="InterPro"/>
</dbReference>
<evidence type="ECO:0000256" key="2">
    <source>
        <dbReference type="RuleBase" id="RU000411"/>
    </source>
</evidence>
<accession>A0A914C720</accession>
<sequence>MCLTGARNQTAAQILKIVFGNVVSPDEIKVYIGSALERLNVSQKPYTLSAANRLFVKSGSKLTVSFRKSIKDHFKDQCQLLDLQDPVKTAIQINNYIATHACLKFHDALTAARLARDLKMLIVSAVHFRGNWFPTFDKSRSSFETFYCADGFQQRVKMLSKRANFYFVENATVQILFLPYPGRELFMQIVLPKRESVDDLLRTLNGHTLSMWMQVRKNQLVDIKLPRFSIRASIDLKDILTELGIKDAFEESADFSGMSDKKLKVSEVTQDVLFEWTDEPVNLPSSRSPSQKRYNDSYTSRSNYTRGTGSTRSSMRSYRFVPNPPPPAIWTNSMPQQNQPFIGFTVSSNDQMFNGSNDGQAQQLQQQQQQPFSTSQFQYFDQNAPPILGGYMNGTTVDVNNRWALLQPSYTQYNGNQYGNNRWAGLMPEHKLFHVNRPFLFFVTNTERDVLFAGVVRSIDTKHNQDIEKQQRQPMQKAQVDNTPQSQSFPMHQFPMFTPTWMPYQ</sequence>
<dbReference type="InterPro" id="IPR000215">
    <property type="entry name" value="Serpin_fam"/>
</dbReference>
<evidence type="ECO:0000256" key="3">
    <source>
        <dbReference type="SAM" id="MobiDB-lite"/>
    </source>
</evidence>
<feature type="region of interest" description="Disordered" evidence="3">
    <location>
        <begin position="463"/>
        <end position="489"/>
    </location>
</feature>
<dbReference type="Gene3D" id="2.30.39.10">
    <property type="entry name" value="Alpha-1-antitrypsin, domain 1"/>
    <property type="match status" value="1"/>
</dbReference>
<evidence type="ECO:0000313" key="6">
    <source>
        <dbReference type="WBParaSite" id="ACRNAN_Path_443.g1672.t1"/>
    </source>
</evidence>
<dbReference type="Gene3D" id="3.30.497.10">
    <property type="entry name" value="Antithrombin, subunit I, domain 2"/>
    <property type="match status" value="1"/>
</dbReference>
<dbReference type="InterPro" id="IPR042178">
    <property type="entry name" value="Serpin_sf_1"/>
</dbReference>
<dbReference type="PANTHER" id="PTHR11461">
    <property type="entry name" value="SERINE PROTEASE INHIBITOR, SERPIN"/>
    <property type="match status" value="1"/>
</dbReference>
<name>A0A914C720_9BILA</name>
<dbReference type="SUPFAM" id="SSF56574">
    <property type="entry name" value="Serpins"/>
    <property type="match status" value="1"/>
</dbReference>
<evidence type="ECO:0000259" key="4">
    <source>
        <dbReference type="SMART" id="SM00093"/>
    </source>
</evidence>
<keyword evidence="5" id="KW-1185">Reference proteome</keyword>
<dbReference type="WBParaSite" id="ACRNAN_Path_443.g1672.t1">
    <property type="protein sequence ID" value="ACRNAN_Path_443.g1672.t1"/>
    <property type="gene ID" value="ACRNAN_Path_443.g1672"/>
</dbReference>
<dbReference type="InterPro" id="IPR023795">
    <property type="entry name" value="Serpin_CS"/>
</dbReference>
<dbReference type="AlphaFoldDB" id="A0A914C720"/>
<feature type="compositionally biased region" description="Low complexity" evidence="3">
    <location>
        <begin position="299"/>
        <end position="318"/>
    </location>
</feature>